<sequence length="138" mass="13701">MAGHRLAWLAALALLTGCGGGGPVPSAADPPLTGTSATAAASPASPAPARGRTLTAADDGFTGRLAVGETAVLRLPADPSGSRPEPTVAGDSVLLIRIANVTDPGLREWEIRAVRPGTGVVTVSGGDRTPARLTFVVS</sequence>
<evidence type="ECO:0000313" key="3">
    <source>
        <dbReference type="EMBL" id="QES48860.1"/>
    </source>
</evidence>
<dbReference type="Proteomes" id="UP000325211">
    <property type="component" value="Chromosome"/>
</dbReference>
<dbReference type="PROSITE" id="PS51257">
    <property type="entry name" value="PROKAR_LIPOPROTEIN"/>
    <property type="match status" value="1"/>
</dbReference>
<protein>
    <recommendedName>
        <fullName evidence="5">Lipoprotein</fullName>
    </recommendedName>
</protein>
<keyword evidence="2" id="KW-0732">Signal</keyword>
<reference evidence="3 4" key="1">
    <citation type="submission" date="2018-05" db="EMBL/GenBank/DDBJ databases">
        <title>Streptomyces venezuelae.</title>
        <authorList>
            <person name="Kim W."/>
            <person name="Lee N."/>
            <person name="Cho B.-K."/>
        </authorList>
    </citation>
    <scope>NUCLEOTIDE SEQUENCE [LARGE SCALE GENOMIC DNA]</scope>
    <source>
        <strain evidence="3 4">ATCC 21782</strain>
    </source>
</reference>
<feature type="compositionally biased region" description="Low complexity" evidence="1">
    <location>
        <begin position="35"/>
        <end position="49"/>
    </location>
</feature>
<feature type="region of interest" description="Disordered" evidence="1">
    <location>
        <begin position="26"/>
        <end position="55"/>
    </location>
</feature>
<dbReference type="EMBL" id="CP029190">
    <property type="protein sequence ID" value="QES48860.1"/>
    <property type="molecule type" value="Genomic_DNA"/>
</dbReference>
<dbReference type="RefSeq" id="WP_150208453.1">
    <property type="nucleotide sequence ID" value="NZ_CP029190.1"/>
</dbReference>
<feature type="signal peptide" evidence="2">
    <location>
        <begin position="1"/>
        <end position="21"/>
    </location>
</feature>
<dbReference type="AlphaFoldDB" id="A0A5P2D2U1"/>
<dbReference type="OrthoDB" id="4310865at2"/>
<evidence type="ECO:0000256" key="1">
    <source>
        <dbReference type="SAM" id="MobiDB-lite"/>
    </source>
</evidence>
<name>A0A5P2D2U1_STRVZ</name>
<proteinExistence type="predicted"/>
<evidence type="ECO:0008006" key="5">
    <source>
        <dbReference type="Google" id="ProtNLM"/>
    </source>
</evidence>
<gene>
    <name evidence="3" type="ORF">DEJ50_14570</name>
</gene>
<evidence type="ECO:0000256" key="2">
    <source>
        <dbReference type="SAM" id="SignalP"/>
    </source>
</evidence>
<feature type="chain" id="PRO_5038690094" description="Lipoprotein" evidence="2">
    <location>
        <begin position="22"/>
        <end position="138"/>
    </location>
</feature>
<accession>A0A5P2D2U1</accession>
<organism evidence="3 4">
    <name type="scientific">Streptomyces venezuelae</name>
    <dbReference type="NCBI Taxonomy" id="54571"/>
    <lineage>
        <taxon>Bacteria</taxon>
        <taxon>Bacillati</taxon>
        <taxon>Actinomycetota</taxon>
        <taxon>Actinomycetes</taxon>
        <taxon>Kitasatosporales</taxon>
        <taxon>Streptomycetaceae</taxon>
        <taxon>Streptomyces</taxon>
    </lineage>
</organism>
<evidence type="ECO:0000313" key="4">
    <source>
        <dbReference type="Proteomes" id="UP000325211"/>
    </source>
</evidence>